<dbReference type="EC" id="2.7.8.28" evidence="3"/>
<evidence type="ECO:0000313" key="4">
    <source>
        <dbReference type="Proteomes" id="UP000567293"/>
    </source>
</evidence>
<dbReference type="Pfam" id="PF01933">
    <property type="entry name" value="CofD"/>
    <property type="match status" value="1"/>
</dbReference>
<dbReference type="PANTHER" id="PTHR43007">
    <property type="entry name" value="2-PHOSPHO-L-LACTATE TRANSFERASE"/>
    <property type="match status" value="1"/>
</dbReference>
<gene>
    <name evidence="3" type="ORF">HRJ53_01745</name>
</gene>
<sequence>MPPVEGQKIAGHRITALGGGVGASRLLLGLYEVSDPAALTIIVNTGDDIELHGLRISPDLDIVTYTLAGIVDPAKGWGIRGETFHALKRLAGYGRANWFNLGDRDLATHIHRTALLAEGKTLADAAELIRSALGVKARILPMSNDPVPTIIESNEGPLHFQEYLVKRRSEPVVKGIRFKGVEAAHPAPGVLEAIRDASRVLICPSNPLISIGPILAVPGVREQLRVRKTHVFAVCPIVGGKSLKGPSDKMLTQLGHDATALGVAKLYADFTGTFVIDPADQALSAAVSTLGMKVAVLPTVMKTRAQKDTLARALLNL</sequence>
<name>A0A7V8NLU0_9BACT</name>
<dbReference type="InterPro" id="IPR038136">
    <property type="entry name" value="CofD-like_dom_sf"/>
</dbReference>
<reference evidence="3" key="1">
    <citation type="submission" date="2020-06" db="EMBL/GenBank/DDBJ databases">
        <title>Legume-microbial interactions unlock mineral nutrients during tropical forest succession.</title>
        <authorList>
            <person name="Epihov D.Z."/>
        </authorList>
    </citation>
    <scope>NUCLEOTIDE SEQUENCE [LARGE SCALE GENOMIC DNA]</scope>
    <source>
        <strain evidence="3">Pan2503</strain>
    </source>
</reference>
<protein>
    <submittedName>
        <fullName evidence="3">2-phospho-L-lactate transferase</fullName>
        <ecNumber evidence="3">2.7.8.28</ecNumber>
    </submittedName>
</protein>
<evidence type="ECO:0000256" key="1">
    <source>
        <dbReference type="ARBA" id="ARBA00022679"/>
    </source>
</evidence>
<evidence type="ECO:0000256" key="2">
    <source>
        <dbReference type="ARBA" id="ARBA00022842"/>
    </source>
</evidence>
<dbReference type="AlphaFoldDB" id="A0A7V8NLU0"/>
<keyword evidence="2" id="KW-0460">Magnesium</keyword>
<dbReference type="EMBL" id="JACDQQ010000177">
    <property type="protein sequence ID" value="MBA0083696.1"/>
    <property type="molecule type" value="Genomic_DNA"/>
</dbReference>
<evidence type="ECO:0000313" key="3">
    <source>
        <dbReference type="EMBL" id="MBA0083696.1"/>
    </source>
</evidence>
<dbReference type="PANTHER" id="PTHR43007:SF1">
    <property type="entry name" value="2-PHOSPHO-L-LACTATE TRANSFERASE"/>
    <property type="match status" value="1"/>
</dbReference>
<dbReference type="GO" id="GO:0043743">
    <property type="term" value="F:LPPG:FO 2-phospho-L-lactate transferase activity"/>
    <property type="evidence" value="ECO:0007669"/>
    <property type="project" value="UniProtKB-EC"/>
</dbReference>
<dbReference type="SUPFAM" id="SSF142338">
    <property type="entry name" value="CofD-like"/>
    <property type="match status" value="1"/>
</dbReference>
<dbReference type="GO" id="GO:0000287">
    <property type="term" value="F:magnesium ion binding"/>
    <property type="evidence" value="ECO:0007669"/>
    <property type="project" value="InterPro"/>
</dbReference>
<organism evidence="3 4">
    <name type="scientific">Candidatus Acidiferrum panamense</name>
    <dbReference type="NCBI Taxonomy" id="2741543"/>
    <lineage>
        <taxon>Bacteria</taxon>
        <taxon>Pseudomonadati</taxon>
        <taxon>Acidobacteriota</taxon>
        <taxon>Terriglobia</taxon>
        <taxon>Candidatus Acidiferrales</taxon>
        <taxon>Candidatus Acidiferrum</taxon>
    </lineage>
</organism>
<keyword evidence="4" id="KW-1185">Reference proteome</keyword>
<dbReference type="InterPro" id="IPR002882">
    <property type="entry name" value="CofD"/>
</dbReference>
<dbReference type="Gene3D" id="1.10.8.240">
    <property type="entry name" value="CofD-like domain"/>
    <property type="match status" value="1"/>
</dbReference>
<dbReference type="Gene3D" id="3.40.50.10680">
    <property type="entry name" value="CofD-like domains"/>
    <property type="match status" value="1"/>
</dbReference>
<proteinExistence type="inferred from homology"/>
<dbReference type="NCBIfam" id="TIGR01819">
    <property type="entry name" value="F420_cofD"/>
    <property type="match status" value="1"/>
</dbReference>
<keyword evidence="1 3" id="KW-0808">Transferase</keyword>
<dbReference type="CDD" id="cd07186">
    <property type="entry name" value="CofD_like"/>
    <property type="match status" value="1"/>
</dbReference>
<dbReference type="Proteomes" id="UP000567293">
    <property type="component" value="Unassembled WGS sequence"/>
</dbReference>
<comment type="caution">
    <text evidence="3">The sequence shown here is derived from an EMBL/GenBank/DDBJ whole genome shotgun (WGS) entry which is preliminary data.</text>
</comment>
<dbReference type="HAMAP" id="MF_01257">
    <property type="entry name" value="CofD"/>
    <property type="match status" value="1"/>
</dbReference>
<dbReference type="InterPro" id="IPR010115">
    <property type="entry name" value="FbiA/CofD"/>
</dbReference>
<accession>A0A7V8NLU0</accession>